<dbReference type="CDD" id="cd21383">
    <property type="entry name" value="GAT_GGA_Tom1-like"/>
    <property type="match status" value="1"/>
</dbReference>
<dbReference type="GO" id="GO:0016192">
    <property type="term" value="P:vesicle-mediated transport"/>
    <property type="evidence" value="ECO:0007669"/>
    <property type="project" value="UniProtKB-ARBA"/>
</dbReference>
<dbReference type="InterPro" id="IPR008266">
    <property type="entry name" value="Tyr_kinase_AS"/>
</dbReference>
<dbReference type="GO" id="GO:0005524">
    <property type="term" value="F:ATP binding"/>
    <property type="evidence" value="ECO:0007669"/>
    <property type="project" value="UniProtKB-KW"/>
</dbReference>
<dbReference type="SUPFAM" id="SSF48464">
    <property type="entry name" value="ENTH/VHS domain"/>
    <property type="match status" value="1"/>
</dbReference>
<feature type="region of interest" description="Disordered" evidence="5">
    <location>
        <begin position="1084"/>
        <end position="1104"/>
    </location>
</feature>
<dbReference type="Proteomes" id="UP000623467">
    <property type="component" value="Unassembled WGS sequence"/>
</dbReference>
<dbReference type="PANTHER" id="PTHR44329">
    <property type="entry name" value="SERINE/THREONINE-PROTEIN KINASE TNNI3K-RELATED"/>
    <property type="match status" value="1"/>
</dbReference>
<evidence type="ECO:0000313" key="9">
    <source>
        <dbReference type="Proteomes" id="UP000623467"/>
    </source>
</evidence>
<keyword evidence="1" id="KW-0808">Transferase</keyword>
<keyword evidence="4" id="KW-0067">ATP-binding</keyword>
<evidence type="ECO:0000256" key="1">
    <source>
        <dbReference type="ARBA" id="ARBA00022679"/>
    </source>
</evidence>
<evidence type="ECO:0000259" key="6">
    <source>
        <dbReference type="PROSITE" id="PS50011"/>
    </source>
</evidence>
<dbReference type="GO" id="GO:0004674">
    <property type="term" value="F:protein serine/threonine kinase activity"/>
    <property type="evidence" value="ECO:0007669"/>
    <property type="project" value="TreeGrafter"/>
</dbReference>
<dbReference type="Pfam" id="PF00790">
    <property type="entry name" value="VHS"/>
    <property type="match status" value="1"/>
</dbReference>
<name>A0A8H7DGE7_9AGAR</name>
<dbReference type="Pfam" id="PF07714">
    <property type="entry name" value="PK_Tyr_Ser-Thr"/>
    <property type="match status" value="1"/>
</dbReference>
<feature type="domain" description="VHS" evidence="7">
    <location>
        <begin position="937"/>
        <end position="1035"/>
    </location>
</feature>
<dbReference type="PROSITE" id="PS50179">
    <property type="entry name" value="VHS"/>
    <property type="match status" value="1"/>
</dbReference>
<dbReference type="InterPro" id="IPR008942">
    <property type="entry name" value="ENTH_VHS"/>
</dbReference>
<feature type="region of interest" description="Disordered" evidence="5">
    <location>
        <begin position="1265"/>
        <end position="1289"/>
    </location>
</feature>
<dbReference type="PROSITE" id="PS50011">
    <property type="entry name" value="PROTEIN_KINASE_DOM"/>
    <property type="match status" value="2"/>
</dbReference>
<dbReference type="PANTHER" id="PTHR44329:SF288">
    <property type="entry name" value="MITOGEN-ACTIVATED PROTEIN KINASE KINASE KINASE 20"/>
    <property type="match status" value="1"/>
</dbReference>
<organism evidence="8 9">
    <name type="scientific">Mycena sanguinolenta</name>
    <dbReference type="NCBI Taxonomy" id="230812"/>
    <lineage>
        <taxon>Eukaryota</taxon>
        <taxon>Fungi</taxon>
        <taxon>Dikarya</taxon>
        <taxon>Basidiomycota</taxon>
        <taxon>Agaricomycotina</taxon>
        <taxon>Agaricomycetes</taxon>
        <taxon>Agaricomycetidae</taxon>
        <taxon>Agaricales</taxon>
        <taxon>Marasmiineae</taxon>
        <taxon>Mycenaceae</taxon>
        <taxon>Mycena</taxon>
    </lineage>
</organism>
<feature type="domain" description="Protein kinase" evidence="6">
    <location>
        <begin position="91"/>
        <end position="356"/>
    </location>
</feature>
<dbReference type="Gene3D" id="1.25.40.90">
    <property type="match status" value="1"/>
</dbReference>
<feature type="compositionally biased region" description="Acidic residues" evidence="5">
    <location>
        <begin position="452"/>
        <end position="466"/>
    </location>
</feature>
<evidence type="ECO:0000259" key="7">
    <source>
        <dbReference type="PROSITE" id="PS50179"/>
    </source>
</evidence>
<keyword evidence="2" id="KW-0547">Nucleotide-binding</keyword>
<dbReference type="SUPFAM" id="SSF56112">
    <property type="entry name" value="Protein kinase-like (PK-like)"/>
    <property type="match status" value="2"/>
</dbReference>
<comment type="caution">
    <text evidence="8">The sequence shown here is derived from an EMBL/GenBank/DDBJ whole genome shotgun (WGS) entry which is preliminary data.</text>
</comment>
<dbReference type="Pfam" id="PF00069">
    <property type="entry name" value="Pkinase"/>
    <property type="match status" value="1"/>
</dbReference>
<keyword evidence="9" id="KW-1185">Reference proteome</keyword>
<proteinExistence type="predicted"/>
<dbReference type="SUPFAM" id="SSF89009">
    <property type="entry name" value="GAT-like domain"/>
    <property type="match status" value="1"/>
</dbReference>
<dbReference type="InterPro" id="IPR000719">
    <property type="entry name" value="Prot_kinase_dom"/>
</dbReference>
<evidence type="ECO:0000256" key="2">
    <source>
        <dbReference type="ARBA" id="ARBA00022741"/>
    </source>
</evidence>
<keyword evidence="3 8" id="KW-0418">Kinase</keyword>
<reference evidence="8" key="1">
    <citation type="submission" date="2020-05" db="EMBL/GenBank/DDBJ databases">
        <title>Mycena genomes resolve the evolution of fungal bioluminescence.</title>
        <authorList>
            <person name="Tsai I.J."/>
        </authorList>
    </citation>
    <scope>NUCLEOTIDE SEQUENCE</scope>
    <source>
        <strain evidence="8">160909Yilan</strain>
    </source>
</reference>
<evidence type="ECO:0000256" key="3">
    <source>
        <dbReference type="ARBA" id="ARBA00022777"/>
    </source>
</evidence>
<dbReference type="GO" id="GO:0035091">
    <property type="term" value="F:phosphatidylinositol binding"/>
    <property type="evidence" value="ECO:0007669"/>
    <property type="project" value="InterPro"/>
</dbReference>
<evidence type="ECO:0000313" key="8">
    <source>
        <dbReference type="EMBL" id="KAF7373420.1"/>
    </source>
</evidence>
<dbReference type="EMBL" id="JACAZH010000003">
    <property type="protein sequence ID" value="KAF7373420.1"/>
    <property type="molecule type" value="Genomic_DNA"/>
</dbReference>
<dbReference type="GO" id="GO:0007034">
    <property type="term" value="P:vacuolar transport"/>
    <property type="evidence" value="ECO:0007669"/>
    <property type="project" value="UniProtKB-ARBA"/>
</dbReference>
<sequence>MTPTCELLFGKTGARIAALLVSIFTSQSLEDIALRLEGASAQYFLDVVQSTLDKGLLRADEHCRMARRMIRKLCASGDMLPSTLFITGITGKEQHPTFGGAYGDIYRASYDDQIVALKYMRAVQFMRGSDLREIRRKFCREAFLWKSLHHPHILPFLGIDQDTFPLSLVAVSPWMEHGTIMNYLKKHGHENVDKFLYEIAQGLQYLHSCGIVHGDLRGSNILIDEDWSACLADFGLSILSDATATSTNQGGSLYWMAPELLAPDRFGMKFTRTPASDVFAFGCVCFELYTGRPPFGDLPEPAALIKVITGKRQERSFSHPAMSDLLWQHITTCWDQNPIARPITEIVVQKNGLASFGHVVNAPLSVPSVLGSTSHNNLENWKHDLSPQPEAISHYDEKVRLSETEQNEQISRELRLDSDFRSIISPYKLPSFFPLGLIPNDRQAERWREAEEVNEQAEDSDQEESEDMTRFVNLSLLSNVAVHFLDQVPCGTQVKGGISYSKAFTGEDVVVEGSVRPLQDNAEDVYMFLDDLKALSASDPAPNREPLPTALSSELGLANDPKLRAALRTDDRGIATLLQFIFCSEPDKEAVLRLEGDSAQFCLDVVQDFLDKGFLLEHGEAARRIIRKVSEACDKLPSSLFITGVSEREENATFGGGYGDIYRASHGGKHVALKRLRHFLRGSDLRRVRLKFCREALIWRDLHHPYILQFLGIDRDSFPEPYFCMHMALRMSTNWQVSCLFETGRFIYIKVKLYEIAQGLQYLHSRNIVHGDLRGANILINDDWSACLADFGLSSFSDSSSSTSARGGSLYWMAPELFDPDRFGYKFTRTPATDVYAFGCVCLELYTGQHPFANLSEPAALLKVIDGERPERPSSPAMSDVFWKHITEYWAQDPMVRPPTDLVVKNMVWPVPSTPKPQQNQGLEPRDEGNELVSKIGYLTTTASMDWTLILDVCDNVSATEANAKEAVRALRREFKYGESTAQFAAARLWAIMLHNTSETFISQSTTPKFLKTIEELLTSSRTSFVVRERVMDVLGAAAYTNPSEKDPGFRRLWRRVKPYGKPEEGVPLDAKDTILNPPLPSTHNRAGRNASHHDITPIVPDTPPVPPDEDIQRLLQECRIGVGNANLLMQALSVAAPEVLQDAVVAEFHKKCKNSQELIIAQIPWATAGVECSRAALDHEEGSSNPNWNGNENLADLKPREEVFIREELLEDLLAANARLLEVLKLYDDLERVTQERERELPDYRDIDQDNALHMDTRPFLEAQRTHPPAYTPSPATDYVSPTQLRSH</sequence>
<dbReference type="InterPro" id="IPR002014">
    <property type="entry name" value="VHS_dom"/>
</dbReference>
<dbReference type="Gene3D" id="1.10.510.10">
    <property type="entry name" value="Transferase(Phosphotransferase) domain 1"/>
    <property type="match status" value="2"/>
</dbReference>
<gene>
    <name evidence="8" type="ORF">MSAN_00551600</name>
</gene>
<dbReference type="CDD" id="cd16980">
    <property type="entry name" value="VHS_Lsb5"/>
    <property type="match status" value="1"/>
</dbReference>
<evidence type="ECO:0000256" key="4">
    <source>
        <dbReference type="ARBA" id="ARBA00022840"/>
    </source>
</evidence>
<protein>
    <submittedName>
        <fullName evidence="8">Kinase-like protein</fullName>
    </submittedName>
</protein>
<evidence type="ECO:0000256" key="5">
    <source>
        <dbReference type="SAM" id="MobiDB-lite"/>
    </source>
</evidence>
<feature type="region of interest" description="Disordered" evidence="5">
    <location>
        <begin position="446"/>
        <end position="466"/>
    </location>
</feature>
<accession>A0A8H7DGE7</accession>
<dbReference type="GO" id="GO:0043130">
    <property type="term" value="F:ubiquitin binding"/>
    <property type="evidence" value="ECO:0007669"/>
    <property type="project" value="InterPro"/>
</dbReference>
<feature type="domain" description="Protein kinase" evidence="6">
    <location>
        <begin position="647"/>
        <end position="910"/>
    </location>
</feature>
<dbReference type="OrthoDB" id="10255964at2759"/>
<dbReference type="InterPro" id="IPR051681">
    <property type="entry name" value="Ser/Thr_Kinases-Pseudokinases"/>
</dbReference>
<dbReference type="InterPro" id="IPR011009">
    <property type="entry name" value="Kinase-like_dom_sf"/>
</dbReference>
<dbReference type="PROSITE" id="PS00109">
    <property type="entry name" value="PROTEIN_KINASE_TYR"/>
    <property type="match status" value="2"/>
</dbReference>
<dbReference type="InterPro" id="IPR001245">
    <property type="entry name" value="Ser-Thr/Tyr_kinase_cat_dom"/>
</dbReference>